<reference evidence="8" key="1">
    <citation type="submission" date="2020-12" db="EMBL/GenBank/DDBJ databases">
        <title>Devosia sp. MSA67 isolated from Mo River.</title>
        <authorList>
            <person name="Ma F."/>
            <person name="Zi Z."/>
        </authorList>
    </citation>
    <scope>NUCLEOTIDE SEQUENCE</scope>
    <source>
        <strain evidence="8">MSA67</strain>
    </source>
</reference>
<name>A0A934ISS3_9HYPH</name>
<dbReference type="GO" id="GO:0006298">
    <property type="term" value="P:mismatch repair"/>
    <property type="evidence" value="ECO:0007669"/>
    <property type="project" value="InterPro"/>
</dbReference>
<comment type="caution">
    <text evidence="8">The sequence shown here is derived from an EMBL/GenBank/DDBJ whole genome shotgun (WGS) entry which is preliminary data.</text>
</comment>
<organism evidence="8 9">
    <name type="scientific">Devosia sediminis</name>
    <dbReference type="NCBI Taxonomy" id="2798801"/>
    <lineage>
        <taxon>Bacteria</taxon>
        <taxon>Pseudomonadati</taxon>
        <taxon>Pseudomonadota</taxon>
        <taxon>Alphaproteobacteria</taxon>
        <taxon>Hyphomicrobiales</taxon>
        <taxon>Devosiaceae</taxon>
        <taxon>Devosia</taxon>
    </lineage>
</organism>
<evidence type="ECO:0000313" key="9">
    <source>
        <dbReference type="Proteomes" id="UP000602124"/>
    </source>
</evidence>
<dbReference type="AlphaFoldDB" id="A0A934ISS3"/>
<comment type="similarity">
    <text evidence="6">Belongs to the Vsr family.</text>
</comment>
<proteinExistence type="inferred from homology"/>
<dbReference type="NCBIfam" id="TIGR00632">
    <property type="entry name" value="vsr"/>
    <property type="match status" value="1"/>
</dbReference>
<dbReference type="GO" id="GO:0004519">
    <property type="term" value="F:endonuclease activity"/>
    <property type="evidence" value="ECO:0007669"/>
    <property type="project" value="UniProtKB-KW"/>
</dbReference>
<accession>A0A934ISS3</accession>
<evidence type="ECO:0000256" key="1">
    <source>
        <dbReference type="ARBA" id="ARBA00022722"/>
    </source>
</evidence>
<evidence type="ECO:0000256" key="6">
    <source>
        <dbReference type="ARBA" id="ARBA00029466"/>
    </source>
</evidence>
<dbReference type="CDD" id="cd00221">
    <property type="entry name" value="Vsr"/>
    <property type="match status" value="1"/>
</dbReference>
<dbReference type="InterPro" id="IPR004603">
    <property type="entry name" value="DNA_mismatch_endonuc_vsr"/>
</dbReference>
<dbReference type="SUPFAM" id="SSF52980">
    <property type="entry name" value="Restriction endonuclease-like"/>
    <property type="match status" value="1"/>
</dbReference>
<dbReference type="InterPro" id="IPR011335">
    <property type="entry name" value="Restrct_endonuc-II-like"/>
</dbReference>
<evidence type="ECO:0000256" key="4">
    <source>
        <dbReference type="ARBA" id="ARBA00022801"/>
    </source>
</evidence>
<evidence type="ECO:0000313" key="8">
    <source>
        <dbReference type="EMBL" id="MBJ3783652.1"/>
    </source>
</evidence>
<keyword evidence="5" id="KW-0234">DNA repair</keyword>
<evidence type="ECO:0000259" key="7">
    <source>
        <dbReference type="Pfam" id="PF04480"/>
    </source>
</evidence>
<keyword evidence="4" id="KW-0378">Hydrolase</keyword>
<evidence type="ECO:0000256" key="5">
    <source>
        <dbReference type="ARBA" id="ARBA00023204"/>
    </source>
</evidence>
<dbReference type="InterPro" id="IPR007569">
    <property type="entry name" value="DUF559"/>
</dbReference>
<evidence type="ECO:0000256" key="2">
    <source>
        <dbReference type="ARBA" id="ARBA00022759"/>
    </source>
</evidence>
<dbReference type="Pfam" id="PF04480">
    <property type="entry name" value="DUF559"/>
    <property type="match status" value="1"/>
</dbReference>
<feature type="domain" description="DUF559" evidence="7">
    <location>
        <begin position="80"/>
        <end position="120"/>
    </location>
</feature>
<dbReference type="Pfam" id="PF03852">
    <property type="entry name" value="Vsr"/>
    <property type="match status" value="1"/>
</dbReference>
<dbReference type="Gene3D" id="3.40.960.10">
    <property type="entry name" value="VSR Endonuclease"/>
    <property type="match status" value="1"/>
</dbReference>
<dbReference type="GO" id="GO:0016787">
    <property type="term" value="F:hydrolase activity"/>
    <property type="evidence" value="ECO:0007669"/>
    <property type="project" value="UniProtKB-KW"/>
</dbReference>
<dbReference type="EMBL" id="JAEKMH010000001">
    <property type="protein sequence ID" value="MBJ3783652.1"/>
    <property type="molecule type" value="Genomic_DNA"/>
</dbReference>
<keyword evidence="1" id="KW-0540">Nuclease</keyword>
<gene>
    <name evidence="8" type="ORF">JEQ47_02860</name>
</gene>
<sequence>MRRQRTSDTQVELAVRKALFSSDVRYRKHYPVPGRPRRSIDIAFPGKRIAVFVDGCFWHGCALHKTIPRSNDGWWAAKLEQNKQRDTETTALLTEQGWRVLRFWEHDRLEDVVQAILNELAR</sequence>
<evidence type="ECO:0000256" key="3">
    <source>
        <dbReference type="ARBA" id="ARBA00022763"/>
    </source>
</evidence>
<keyword evidence="3" id="KW-0227">DNA damage</keyword>
<protein>
    <submittedName>
        <fullName evidence="8">Very short patch repair endonuclease</fullName>
    </submittedName>
</protein>
<keyword evidence="9" id="KW-1185">Reference proteome</keyword>
<dbReference type="Proteomes" id="UP000602124">
    <property type="component" value="Unassembled WGS sequence"/>
</dbReference>
<keyword evidence="2 8" id="KW-0255">Endonuclease</keyword>